<dbReference type="EMBL" id="AWGA01000071">
    <property type="protein sequence ID" value="TEA26616.1"/>
    <property type="molecule type" value="Genomic_DNA"/>
</dbReference>
<reference evidence="1 2" key="1">
    <citation type="journal article" date="2014" name="Appl. Environ. Microbiol.">
        <title>Genomic features of a bumble bee symbiont reflect its host environment.</title>
        <authorList>
            <person name="Martinson V.G."/>
            <person name="Magoc T."/>
            <person name="Koch H."/>
            <person name="Salzberg S.L."/>
            <person name="Moran N.A."/>
        </authorList>
    </citation>
    <scope>NUCLEOTIDE SEQUENCE [LARGE SCALE GENOMIC DNA]</scope>
    <source>
        <strain evidence="1 2">Bimp</strain>
    </source>
</reference>
<organism evidence="1 2">
    <name type="scientific">Candidatus Schmidhempelia bombi str. Bimp</name>
    <dbReference type="NCBI Taxonomy" id="1387197"/>
    <lineage>
        <taxon>Bacteria</taxon>
        <taxon>Pseudomonadati</taxon>
        <taxon>Pseudomonadota</taxon>
        <taxon>Gammaproteobacteria</taxon>
        <taxon>Orbales</taxon>
        <taxon>Orbaceae</taxon>
        <taxon>Candidatus Schmidhempelia</taxon>
    </lineage>
</organism>
<protein>
    <recommendedName>
        <fullName evidence="3">SPOR domain-containing protein</fullName>
    </recommendedName>
</protein>
<sequence length="66" mass="7479">MRYYDNRTTVSNEGVLADFNRELKKQGFSLANVISGDDSLWIIVYPTTAYNQVEYLVNQLGSELAS</sequence>
<dbReference type="AlphaFoldDB" id="A0AB94IB34"/>
<keyword evidence="2" id="KW-1185">Reference proteome</keyword>
<gene>
    <name evidence="1" type="ORF">O970_07995</name>
</gene>
<proteinExistence type="predicted"/>
<evidence type="ECO:0000313" key="2">
    <source>
        <dbReference type="Proteomes" id="UP000506160"/>
    </source>
</evidence>
<name>A0AB94IB34_9GAMM</name>
<evidence type="ECO:0008006" key="3">
    <source>
        <dbReference type="Google" id="ProtNLM"/>
    </source>
</evidence>
<comment type="caution">
    <text evidence="1">The sequence shown here is derived from an EMBL/GenBank/DDBJ whole genome shotgun (WGS) entry which is preliminary data.</text>
</comment>
<dbReference type="RefSeq" id="WP_024496589.1">
    <property type="nucleotide sequence ID" value="NZ_AWGA01000071.1"/>
</dbReference>
<accession>A0AB94IB34</accession>
<evidence type="ECO:0000313" key="1">
    <source>
        <dbReference type="EMBL" id="TEA26616.1"/>
    </source>
</evidence>
<dbReference type="Proteomes" id="UP000506160">
    <property type="component" value="Unassembled WGS sequence"/>
</dbReference>